<dbReference type="EMBL" id="UINC01089869">
    <property type="protein sequence ID" value="SVC41313.1"/>
    <property type="molecule type" value="Genomic_DNA"/>
</dbReference>
<dbReference type="InterPro" id="IPR011604">
    <property type="entry name" value="PDDEXK-like_dom_sf"/>
</dbReference>
<sequence>MGRHRGTYQPDHQSPYEVSRYQIESFTKCPACSWMNRVKGIKFPGMPGFLLNTATDTLLKKDFDHYRELQQPHPFMIKNGLDHLVPFQHEDFEQWTKALQLGFRTEHPSTNLIIGGGLDDVWHDRANDQLFIVDYKSTASRANEDKTALAKITLEGAYKEGYKRQMEICQWIMRQNEFNVSDIVYFVYVNGDQHF</sequence>
<evidence type="ECO:0008006" key="2">
    <source>
        <dbReference type="Google" id="ProtNLM"/>
    </source>
</evidence>
<accession>A0A382LXQ9</accession>
<dbReference type="AlphaFoldDB" id="A0A382LXQ9"/>
<evidence type="ECO:0000313" key="1">
    <source>
        <dbReference type="EMBL" id="SVC41313.1"/>
    </source>
</evidence>
<gene>
    <name evidence="1" type="ORF">METZ01_LOCUS294167</name>
</gene>
<reference evidence="1" key="1">
    <citation type="submission" date="2018-05" db="EMBL/GenBank/DDBJ databases">
        <authorList>
            <person name="Lanie J.A."/>
            <person name="Ng W.-L."/>
            <person name="Kazmierczak K.M."/>
            <person name="Andrzejewski T.M."/>
            <person name="Davidsen T.M."/>
            <person name="Wayne K.J."/>
            <person name="Tettelin H."/>
            <person name="Glass J.I."/>
            <person name="Rusch D."/>
            <person name="Podicherti R."/>
            <person name="Tsui H.-C.T."/>
            <person name="Winkler M.E."/>
        </authorList>
    </citation>
    <scope>NUCLEOTIDE SEQUENCE</scope>
</reference>
<dbReference type="Gene3D" id="3.90.320.10">
    <property type="match status" value="1"/>
</dbReference>
<organism evidence="1">
    <name type="scientific">marine metagenome</name>
    <dbReference type="NCBI Taxonomy" id="408172"/>
    <lineage>
        <taxon>unclassified sequences</taxon>
        <taxon>metagenomes</taxon>
        <taxon>ecological metagenomes</taxon>
    </lineage>
</organism>
<name>A0A382LXQ9_9ZZZZ</name>
<protein>
    <recommendedName>
        <fullName evidence="2">PD-(D/E)XK endonuclease-like domain-containing protein</fullName>
    </recommendedName>
</protein>
<proteinExistence type="predicted"/>
<feature type="non-terminal residue" evidence="1">
    <location>
        <position position="195"/>
    </location>
</feature>